<protein>
    <submittedName>
        <fullName evidence="1">Uncharacterized protein</fullName>
    </submittedName>
</protein>
<evidence type="ECO:0000313" key="1">
    <source>
        <dbReference type="EMBL" id="KAI3770637.1"/>
    </source>
</evidence>
<reference evidence="2" key="1">
    <citation type="journal article" date="2022" name="Mol. Ecol. Resour.">
        <title>The genomes of chicory, endive, great burdock and yacon provide insights into Asteraceae palaeo-polyploidization history and plant inulin production.</title>
        <authorList>
            <person name="Fan W."/>
            <person name="Wang S."/>
            <person name="Wang H."/>
            <person name="Wang A."/>
            <person name="Jiang F."/>
            <person name="Liu H."/>
            <person name="Zhao H."/>
            <person name="Xu D."/>
            <person name="Zhang Y."/>
        </authorList>
    </citation>
    <scope>NUCLEOTIDE SEQUENCE [LARGE SCALE GENOMIC DNA]</scope>
    <source>
        <strain evidence="2">cv. Niubang</strain>
    </source>
</reference>
<dbReference type="Proteomes" id="UP001055879">
    <property type="component" value="Linkage Group LG01"/>
</dbReference>
<reference evidence="1 2" key="2">
    <citation type="journal article" date="2022" name="Mol. Ecol. Resour.">
        <title>The genomes of chicory, endive, great burdock and yacon provide insights into Asteraceae paleo-polyploidization history and plant inulin production.</title>
        <authorList>
            <person name="Fan W."/>
            <person name="Wang S."/>
            <person name="Wang H."/>
            <person name="Wang A."/>
            <person name="Jiang F."/>
            <person name="Liu H."/>
            <person name="Zhao H."/>
            <person name="Xu D."/>
            <person name="Zhang Y."/>
        </authorList>
    </citation>
    <scope>NUCLEOTIDE SEQUENCE [LARGE SCALE GENOMIC DNA]</scope>
    <source>
        <strain evidence="2">cv. Niubang</strain>
    </source>
</reference>
<name>A0ACB9FJ41_ARCLA</name>
<proteinExistence type="predicted"/>
<organism evidence="1 2">
    <name type="scientific">Arctium lappa</name>
    <name type="common">Greater burdock</name>
    <name type="synonym">Lappa major</name>
    <dbReference type="NCBI Taxonomy" id="4217"/>
    <lineage>
        <taxon>Eukaryota</taxon>
        <taxon>Viridiplantae</taxon>
        <taxon>Streptophyta</taxon>
        <taxon>Embryophyta</taxon>
        <taxon>Tracheophyta</taxon>
        <taxon>Spermatophyta</taxon>
        <taxon>Magnoliopsida</taxon>
        <taxon>eudicotyledons</taxon>
        <taxon>Gunneridae</taxon>
        <taxon>Pentapetalae</taxon>
        <taxon>asterids</taxon>
        <taxon>campanulids</taxon>
        <taxon>Asterales</taxon>
        <taxon>Asteraceae</taxon>
        <taxon>Carduoideae</taxon>
        <taxon>Cardueae</taxon>
        <taxon>Arctiinae</taxon>
        <taxon>Arctium</taxon>
    </lineage>
</organism>
<keyword evidence="2" id="KW-1185">Reference proteome</keyword>
<comment type="caution">
    <text evidence="1">The sequence shown here is derived from an EMBL/GenBank/DDBJ whole genome shotgun (WGS) entry which is preliminary data.</text>
</comment>
<gene>
    <name evidence="1" type="ORF">L6452_01778</name>
</gene>
<sequence>MFQGVESDCFLESWGSDNWEICLERRPSEICVRFRCGCDLLYRHQIANLQFPGFNFQGTFDIIGSNVDPGGVWTVVIPCFLTCARSDTSGLH</sequence>
<dbReference type="EMBL" id="CM042047">
    <property type="protein sequence ID" value="KAI3770637.1"/>
    <property type="molecule type" value="Genomic_DNA"/>
</dbReference>
<evidence type="ECO:0000313" key="2">
    <source>
        <dbReference type="Proteomes" id="UP001055879"/>
    </source>
</evidence>
<accession>A0ACB9FJ41</accession>